<feature type="transmembrane region" description="Helical" evidence="1">
    <location>
        <begin position="27"/>
        <end position="44"/>
    </location>
</feature>
<dbReference type="AlphaFoldDB" id="A0A6C0CGE2"/>
<proteinExistence type="predicted"/>
<reference evidence="2" key="1">
    <citation type="journal article" date="2020" name="Nature">
        <title>Giant virus diversity and host interactions through global metagenomics.</title>
        <authorList>
            <person name="Schulz F."/>
            <person name="Roux S."/>
            <person name="Paez-Espino D."/>
            <person name="Jungbluth S."/>
            <person name="Walsh D.A."/>
            <person name="Denef V.J."/>
            <person name="McMahon K.D."/>
            <person name="Konstantinidis K.T."/>
            <person name="Eloe-Fadrosh E.A."/>
            <person name="Kyrpides N.C."/>
            <person name="Woyke T."/>
        </authorList>
    </citation>
    <scope>NUCLEOTIDE SEQUENCE</scope>
    <source>
        <strain evidence="2">GVMAG-M-3300021079-18</strain>
    </source>
</reference>
<keyword evidence="1" id="KW-0812">Transmembrane</keyword>
<keyword evidence="1" id="KW-1133">Transmembrane helix</keyword>
<feature type="transmembrane region" description="Helical" evidence="1">
    <location>
        <begin position="56"/>
        <end position="74"/>
    </location>
</feature>
<accession>A0A6C0CGE2</accession>
<protein>
    <submittedName>
        <fullName evidence="2">Uncharacterized protein</fullName>
    </submittedName>
</protein>
<evidence type="ECO:0000256" key="1">
    <source>
        <dbReference type="SAM" id="Phobius"/>
    </source>
</evidence>
<organism evidence="2">
    <name type="scientific">viral metagenome</name>
    <dbReference type="NCBI Taxonomy" id="1070528"/>
    <lineage>
        <taxon>unclassified sequences</taxon>
        <taxon>metagenomes</taxon>
        <taxon>organismal metagenomes</taxon>
    </lineage>
</organism>
<evidence type="ECO:0000313" key="2">
    <source>
        <dbReference type="EMBL" id="QHT03511.1"/>
    </source>
</evidence>
<keyword evidence="1" id="KW-0472">Membrane</keyword>
<dbReference type="EMBL" id="MN739412">
    <property type="protein sequence ID" value="QHT03511.1"/>
    <property type="molecule type" value="Genomic_DNA"/>
</dbReference>
<sequence>MELLKVAASLHGQNDEQKKFIVHETKYALLGAILFLIFIIPWTTSLVQNTFPLSRGPITIVYKLILFICIYYIIQKTSWFQNL</sequence>
<name>A0A6C0CGE2_9ZZZZ</name>